<dbReference type="PANTHER" id="PTHR45710:SF35">
    <property type="entry name" value="C-TYPE LECTIN DOMAIN FAMILY 2 MEMBER D"/>
    <property type="match status" value="1"/>
</dbReference>
<evidence type="ECO:0000256" key="2">
    <source>
        <dbReference type="SAM" id="Phobius"/>
    </source>
</evidence>
<name>A0A8C2QQP7_CAPHI</name>
<sequence length="142" mass="15682">VLREGFGGPGPQEFTRSQASQEPHLELLELAGKDLQEKCLAIISPVTPAKLCSCILIIFILVALNVVTLSALVAARSRKPDLKVLYVTCPEGWIGFGSKCFYFSEESKNWTFSQTSCTKMEAVLAQFEMEEELVRNIFGSCS</sequence>
<reference evidence="3" key="1">
    <citation type="submission" date="2019-03" db="EMBL/GenBank/DDBJ databases">
        <title>Genome sequencing and reference-guided assembly of Black Bengal Goat (Capra hircus).</title>
        <authorList>
            <person name="Siddiki A.Z."/>
            <person name="Baten A."/>
            <person name="Billah M."/>
            <person name="Alam M.A.U."/>
            <person name="Shawrob K.S.M."/>
            <person name="Saha S."/>
            <person name="Chowdhury M."/>
            <person name="Rahman A.H."/>
            <person name="Stear M."/>
            <person name="Miah G."/>
            <person name="Das G.B."/>
            <person name="Hossain M.M."/>
            <person name="Kumkum M."/>
            <person name="Islam M.S."/>
            <person name="Mollah A.M."/>
            <person name="Ahsan A."/>
            <person name="Tusar F."/>
            <person name="Khan M.K.I."/>
        </authorList>
    </citation>
    <scope>NUCLEOTIDE SEQUENCE [LARGE SCALE GENOMIC DNA]</scope>
</reference>
<evidence type="ECO:0000313" key="3">
    <source>
        <dbReference type="Ensembl" id="ENSCHIP00010001728.1"/>
    </source>
</evidence>
<dbReference type="GO" id="GO:0009897">
    <property type="term" value="C:external side of plasma membrane"/>
    <property type="evidence" value="ECO:0007669"/>
    <property type="project" value="TreeGrafter"/>
</dbReference>
<keyword evidence="2" id="KW-0472">Membrane</keyword>
<feature type="region of interest" description="Disordered" evidence="1">
    <location>
        <begin position="1"/>
        <end position="20"/>
    </location>
</feature>
<evidence type="ECO:0008006" key="4">
    <source>
        <dbReference type="Google" id="ProtNLM"/>
    </source>
</evidence>
<reference evidence="3" key="2">
    <citation type="submission" date="2025-08" db="UniProtKB">
        <authorList>
            <consortium name="Ensembl"/>
        </authorList>
    </citation>
    <scope>IDENTIFICATION</scope>
</reference>
<organism evidence="3">
    <name type="scientific">Capra hircus</name>
    <name type="common">Goat</name>
    <dbReference type="NCBI Taxonomy" id="9925"/>
    <lineage>
        <taxon>Eukaryota</taxon>
        <taxon>Metazoa</taxon>
        <taxon>Chordata</taxon>
        <taxon>Craniata</taxon>
        <taxon>Vertebrata</taxon>
        <taxon>Euteleostomi</taxon>
        <taxon>Mammalia</taxon>
        <taxon>Eutheria</taxon>
        <taxon>Laurasiatheria</taxon>
        <taxon>Artiodactyla</taxon>
        <taxon>Ruminantia</taxon>
        <taxon>Pecora</taxon>
        <taxon>Bovidae</taxon>
        <taxon>Caprinae</taxon>
        <taxon>Capra</taxon>
    </lineage>
</organism>
<proteinExistence type="predicted"/>
<dbReference type="AlphaFoldDB" id="A0A8C2QQP7"/>
<keyword evidence="2" id="KW-1133">Transmembrane helix</keyword>
<dbReference type="Gene3D" id="3.10.100.10">
    <property type="entry name" value="Mannose-Binding Protein A, subunit A"/>
    <property type="match status" value="1"/>
</dbReference>
<dbReference type="SUPFAM" id="SSF56436">
    <property type="entry name" value="C-type lectin-like"/>
    <property type="match status" value="1"/>
</dbReference>
<protein>
    <recommendedName>
        <fullName evidence="4">C-type lectin domain-containing protein</fullName>
    </recommendedName>
</protein>
<dbReference type="PANTHER" id="PTHR45710">
    <property type="entry name" value="C-TYPE LECTIN DOMAIN-CONTAINING PROTEIN 180"/>
    <property type="match status" value="1"/>
</dbReference>
<dbReference type="Ensembl" id="ENSCHIT00010002410.1">
    <property type="protein sequence ID" value="ENSCHIP00010001728.1"/>
    <property type="gene ID" value="ENSCHIG00010001289.1"/>
</dbReference>
<evidence type="ECO:0000256" key="1">
    <source>
        <dbReference type="SAM" id="MobiDB-lite"/>
    </source>
</evidence>
<feature type="transmembrane region" description="Helical" evidence="2">
    <location>
        <begin position="55"/>
        <end position="75"/>
    </location>
</feature>
<dbReference type="InterPro" id="IPR050828">
    <property type="entry name" value="C-type_lectin/matrix_domain"/>
</dbReference>
<accession>A0A8C2QQP7</accession>
<keyword evidence="2" id="KW-0812">Transmembrane</keyword>
<feature type="compositionally biased region" description="Gly residues" evidence="1">
    <location>
        <begin position="1"/>
        <end position="10"/>
    </location>
</feature>
<dbReference type="InterPro" id="IPR016187">
    <property type="entry name" value="CTDL_fold"/>
</dbReference>
<dbReference type="InterPro" id="IPR016186">
    <property type="entry name" value="C-type_lectin-like/link_sf"/>
</dbReference>